<reference evidence="1 2" key="1">
    <citation type="submission" date="2017-05" db="EMBL/GenBank/DDBJ databases">
        <authorList>
            <person name="Varghese N."/>
            <person name="Submissions S."/>
        </authorList>
    </citation>
    <scope>NUCLEOTIDE SEQUENCE [LARGE SCALE GENOMIC DNA]</scope>
    <source>
        <strain evidence="1 2">DSM 100094</strain>
    </source>
</reference>
<protein>
    <recommendedName>
        <fullName evidence="3">Tetracyclin repressor-like C-terminal domain-containing protein</fullName>
    </recommendedName>
</protein>
<gene>
    <name evidence="1" type="ORF">SAMN06265221_103103</name>
</gene>
<sequence>MAEQGNLYQKLIVTAKELLDRGEVLPGTIHELAHIAEVDPDAAQHCFASMEDLDEGLLYHAVVLLNDSLRKGMIGSASRRPDMQLRSLARSYSEWASDNPTLFRLLTQGLNGTFADDSALHRFTLSMRDLFERKFHEMCDLGILDPKTDVPKLILMLHCLVRGGNIVIIERATDPWLQQDERAAAMMAADIFDDFLDCVMSAHAPRAKIMATETTMN</sequence>
<dbReference type="Proteomes" id="UP000319014">
    <property type="component" value="Unassembled WGS sequence"/>
</dbReference>
<dbReference type="RefSeq" id="WP_142661982.1">
    <property type="nucleotide sequence ID" value="NZ_FXTK01000003.1"/>
</dbReference>
<accession>A0A521BUH6</accession>
<dbReference type="AlphaFoldDB" id="A0A521BUH6"/>
<dbReference type="OrthoDB" id="7056813at2"/>
<evidence type="ECO:0000313" key="2">
    <source>
        <dbReference type="Proteomes" id="UP000319014"/>
    </source>
</evidence>
<dbReference type="Gene3D" id="1.10.357.10">
    <property type="entry name" value="Tetracycline Repressor, domain 2"/>
    <property type="match status" value="1"/>
</dbReference>
<evidence type="ECO:0008006" key="3">
    <source>
        <dbReference type="Google" id="ProtNLM"/>
    </source>
</evidence>
<evidence type="ECO:0000313" key="1">
    <source>
        <dbReference type="EMBL" id="SMO50331.1"/>
    </source>
</evidence>
<dbReference type="EMBL" id="FXTK01000003">
    <property type="protein sequence ID" value="SMO50331.1"/>
    <property type="molecule type" value="Genomic_DNA"/>
</dbReference>
<organism evidence="1 2">
    <name type="scientific">Paracoccus laeviglucosivorans</name>
    <dbReference type="NCBI Taxonomy" id="1197861"/>
    <lineage>
        <taxon>Bacteria</taxon>
        <taxon>Pseudomonadati</taxon>
        <taxon>Pseudomonadota</taxon>
        <taxon>Alphaproteobacteria</taxon>
        <taxon>Rhodobacterales</taxon>
        <taxon>Paracoccaceae</taxon>
        <taxon>Paracoccus</taxon>
    </lineage>
</organism>
<proteinExistence type="predicted"/>
<keyword evidence="2" id="KW-1185">Reference proteome</keyword>
<name>A0A521BUH6_9RHOB</name>